<evidence type="ECO:0000313" key="3">
    <source>
        <dbReference type="Proteomes" id="UP001179121"/>
    </source>
</evidence>
<dbReference type="EMBL" id="OX365700">
    <property type="protein sequence ID" value="CAI4031192.1"/>
    <property type="molecule type" value="Genomic_DNA"/>
</dbReference>
<protein>
    <submittedName>
        <fullName evidence="2">Uncharacterized protein</fullName>
    </submittedName>
</protein>
<dbReference type="KEGG" id="nti:DNFV4_01620"/>
<reference evidence="2" key="1">
    <citation type="submission" date="2022-10" db="EMBL/GenBank/DDBJ databases">
        <authorList>
            <person name="Koch H."/>
        </authorList>
    </citation>
    <scope>NUCLEOTIDE SEQUENCE</scope>
    <source>
        <strain evidence="2">DNF</strain>
    </source>
</reference>
<sequence>MSYLDILRRVEQGNSPMPDSEGPQNVDPASLSTKKEKSCPLYWQSMDGVINGPAVLDHLHLATDVAGVERCWFCLSYRGRLVWVREDLLRKVEGE</sequence>
<dbReference type="AlphaFoldDB" id="A0AA86MYC9"/>
<accession>A0AA86MYC9</accession>
<name>A0AA86MYC9_9BACT</name>
<feature type="region of interest" description="Disordered" evidence="1">
    <location>
        <begin position="12"/>
        <end position="33"/>
    </location>
</feature>
<evidence type="ECO:0000256" key="1">
    <source>
        <dbReference type="SAM" id="MobiDB-lite"/>
    </source>
</evidence>
<dbReference type="Proteomes" id="UP001179121">
    <property type="component" value="Chromosome"/>
</dbReference>
<evidence type="ECO:0000313" key="2">
    <source>
        <dbReference type="EMBL" id="CAI4031192.1"/>
    </source>
</evidence>
<proteinExistence type="predicted"/>
<gene>
    <name evidence="2" type="ORF">DNFV4_01620</name>
</gene>
<organism evidence="2 3">
    <name type="scientific">Nitrospira tepida</name>
    <dbReference type="NCBI Taxonomy" id="2973512"/>
    <lineage>
        <taxon>Bacteria</taxon>
        <taxon>Pseudomonadati</taxon>
        <taxon>Nitrospirota</taxon>
        <taxon>Nitrospiria</taxon>
        <taxon>Nitrospirales</taxon>
        <taxon>Nitrospiraceae</taxon>
        <taxon>Nitrospira</taxon>
    </lineage>
</organism>
<keyword evidence="3" id="KW-1185">Reference proteome</keyword>